<feature type="non-terminal residue" evidence="2">
    <location>
        <position position="143"/>
    </location>
</feature>
<evidence type="ECO:0000256" key="1">
    <source>
        <dbReference type="SAM" id="MobiDB-lite"/>
    </source>
</evidence>
<dbReference type="Proteomes" id="UP000054423">
    <property type="component" value="Unassembled WGS sequence"/>
</dbReference>
<protein>
    <submittedName>
        <fullName evidence="2">Uncharacterized protein</fullName>
    </submittedName>
</protein>
<feature type="compositionally biased region" description="Low complexity" evidence="1">
    <location>
        <begin position="29"/>
        <end position="42"/>
    </location>
</feature>
<dbReference type="EMBL" id="KI680977">
    <property type="protein sequence ID" value="ETL87888.1"/>
    <property type="molecule type" value="Genomic_DNA"/>
</dbReference>
<dbReference type="OrthoDB" id="126617at2759"/>
<gene>
    <name evidence="2" type="ORF">L917_12997</name>
</gene>
<sequence length="143" mass="16726">MTRRQKKAQKRVRFADVTPADNQDKASEQRQTPEPTTDTTTHQQREIPNANDIDPIAVQEERRHRIAKAQNEEVRWSNLKAVLRGETDKLAYKVVRNVMKVADKFVLTADDVLYYVGARRRRDNERDQDVQLRLVVPTTMIQE</sequence>
<organism evidence="2">
    <name type="scientific">Phytophthora nicotianae</name>
    <name type="common">Potato buckeye rot agent</name>
    <name type="synonym">Phytophthora parasitica</name>
    <dbReference type="NCBI Taxonomy" id="4792"/>
    <lineage>
        <taxon>Eukaryota</taxon>
        <taxon>Sar</taxon>
        <taxon>Stramenopiles</taxon>
        <taxon>Oomycota</taxon>
        <taxon>Peronosporomycetes</taxon>
        <taxon>Peronosporales</taxon>
        <taxon>Peronosporaceae</taxon>
        <taxon>Phytophthora</taxon>
    </lineage>
</organism>
<reference evidence="2" key="1">
    <citation type="submission" date="2013-11" db="EMBL/GenBank/DDBJ databases">
        <title>The Genome Sequence of Phytophthora parasitica CHvinca01.</title>
        <authorList>
            <consortium name="The Broad Institute Genomics Platform"/>
            <person name="Russ C."/>
            <person name="Tyler B."/>
            <person name="Panabieres F."/>
            <person name="Shan W."/>
            <person name="Tripathy S."/>
            <person name="Grunwald N."/>
            <person name="Machado M."/>
            <person name="Johnson C.S."/>
            <person name="Arredondo F."/>
            <person name="Hong C."/>
            <person name="Coffey M."/>
            <person name="Young S.K."/>
            <person name="Zeng Q."/>
            <person name="Gargeya S."/>
            <person name="Fitzgerald M."/>
            <person name="Abouelleil A."/>
            <person name="Alvarado L."/>
            <person name="Chapman S.B."/>
            <person name="Gainer-Dewar J."/>
            <person name="Goldberg J."/>
            <person name="Griggs A."/>
            <person name="Gujja S."/>
            <person name="Hansen M."/>
            <person name="Howarth C."/>
            <person name="Imamovic A."/>
            <person name="Ireland A."/>
            <person name="Larimer J."/>
            <person name="McCowan C."/>
            <person name="Murphy C."/>
            <person name="Pearson M."/>
            <person name="Poon T.W."/>
            <person name="Priest M."/>
            <person name="Roberts A."/>
            <person name="Saif S."/>
            <person name="Shea T."/>
            <person name="Sykes S."/>
            <person name="Wortman J."/>
            <person name="Nusbaum C."/>
            <person name="Birren B."/>
        </authorList>
    </citation>
    <scope>NUCLEOTIDE SEQUENCE [LARGE SCALE GENOMIC DNA]</scope>
    <source>
        <strain evidence="2">CHvinca01</strain>
    </source>
</reference>
<name>W2KRU4_PHYNI</name>
<feature type="region of interest" description="Disordered" evidence="1">
    <location>
        <begin position="1"/>
        <end position="55"/>
    </location>
</feature>
<dbReference type="AlphaFoldDB" id="W2KRU4"/>
<proteinExistence type="predicted"/>
<feature type="compositionally biased region" description="Basic residues" evidence="1">
    <location>
        <begin position="1"/>
        <end position="12"/>
    </location>
</feature>
<dbReference type="VEuPathDB" id="FungiDB:PPTG_07857"/>
<accession>W2KRU4</accession>
<evidence type="ECO:0000313" key="2">
    <source>
        <dbReference type="EMBL" id="ETL87888.1"/>
    </source>
</evidence>